<gene>
    <name evidence="1" type="ORF">BXT89_10330</name>
</gene>
<dbReference type="Proteomes" id="UP000242847">
    <property type="component" value="Unassembled WGS sequence"/>
</dbReference>
<protein>
    <submittedName>
        <fullName evidence="1">AAA family ATPase</fullName>
    </submittedName>
</protein>
<accession>A0A1S8DHI8</accession>
<dbReference type="InterPro" id="IPR027417">
    <property type="entry name" value="P-loop_NTPase"/>
</dbReference>
<dbReference type="EMBL" id="MUBC01000020">
    <property type="protein sequence ID" value="ONM43857.1"/>
    <property type="molecule type" value="Genomic_DNA"/>
</dbReference>
<dbReference type="Pfam" id="PF05673">
    <property type="entry name" value="DUF815"/>
    <property type="match status" value="1"/>
</dbReference>
<proteinExistence type="predicted"/>
<reference evidence="1 2" key="1">
    <citation type="submission" date="2017-01" db="EMBL/GenBank/DDBJ databases">
        <title>Draft genome sequence of Pseudomonas pachastrellae type strain CCUG 46540T from a deep sea.</title>
        <authorList>
            <person name="Gomila M."/>
            <person name="Mulet M."/>
            <person name="Lalucat J."/>
            <person name="Garcia-Valdes E."/>
        </authorList>
    </citation>
    <scope>NUCLEOTIDE SEQUENCE [LARGE SCALE GENOMIC DNA]</scope>
    <source>
        <strain evidence="1 2">CCUG 46540</strain>
    </source>
</reference>
<dbReference type="InterPro" id="IPR008533">
    <property type="entry name" value="DUF815"/>
</dbReference>
<evidence type="ECO:0000313" key="1">
    <source>
        <dbReference type="EMBL" id="ONM43857.1"/>
    </source>
</evidence>
<dbReference type="RefSeq" id="WP_083727373.1">
    <property type="nucleotide sequence ID" value="NZ_FOUD01000015.1"/>
</dbReference>
<dbReference type="PANTHER" id="PTHR42935">
    <property type="entry name" value="SLR0930 PROTEIN"/>
    <property type="match status" value="1"/>
</dbReference>
<dbReference type="CDD" id="cd00009">
    <property type="entry name" value="AAA"/>
    <property type="match status" value="1"/>
</dbReference>
<dbReference type="AlphaFoldDB" id="A0A1S8DHI8"/>
<dbReference type="PANTHER" id="PTHR42935:SF1">
    <property type="entry name" value="SLR0930 PROTEIN"/>
    <property type="match status" value="1"/>
</dbReference>
<comment type="caution">
    <text evidence="1">The sequence shown here is derived from an EMBL/GenBank/DDBJ whole genome shotgun (WGS) entry which is preliminary data.</text>
</comment>
<dbReference type="Gene3D" id="3.40.50.300">
    <property type="entry name" value="P-loop containing nucleotide triphosphate hydrolases"/>
    <property type="match status" value="1"/>
</dbReference>
<sequence length="295" mass="33176">MAGVSTEQFMQRVVTFIERFEATLPEPVQQVDWANTYAARWTVEGQQGHLRPLKVSLTLRLDDLVGVERQKALLGSNTGQFVRGLPANNALLWGSRGTGKSSLVRALLSEYAEQGMRLIEVDKADLVHLSALLPQLAGQPWRFVLFCDDLAFEADDSGYKALKTVLDGTVEAAPENLLLYATSNRRHLLPEHNSDNLAAKQVDGEIHPGEAIEEKIALSDRFGLWVSFYPFSQDHYLAVVQHWLGQLAREHGLQWQWSEALQLEAVRWATGRGNRNGRCAYQFARSWVGRQLLEP</sequence>
<dbReference type="STRING" id="254161.SAMN05216256_115113"/>
<organism evidence="1 2">
    <name type="scientific">Halopseudomonas pachastrellae</name>
    <dbReference type="NCBI Taxonomy" id="254161"/>
    <lineage>
        <taxon>Bacteria</taxon>
        <taxon>Pseudomonadati</taxon>
        <taxon>Pseudomonadota</taxon>
        <taxon>Gammaproteobacteria</taxon>
        <taxon>Pseudomonadales</taxon>
        <taxon>Pseudomonadaceae</taxon>
        <taxon>Halopseudomonas</taxon>
    </lineage>
</organism>
<keyword evidence="2" id="KW-1185">Reference proteome</keyword>
<evidence type="ECO:0000313" key="2">
    <source>
        <dbReference type="Proteomes" id="UP000242847"/>
    </source>
</evidence>
<dbReference type="SUPFAM" id="SSF52540">
    <property type="entry name" value="P-loop containing nucleoside triphosphate hydrolases"/>
    <property type="match status" value="1"/>
</dbReference>
<name>A0A1S8DHI8_9GAMM</name>